<reference evidence="2 3" key="1">
    <citation type="submission" date="2023-04" db="EMBL/GenBank/DDBJ databases">
        <title>Marinobulbifer ophiurae gen. nov., sp. Nov., isolate from tissue of brittle star Ophioplocus japonicus.</title>
        <authorList>
            <person name="Kawano K."/>
            <person name="Sawayama S."/>
            <person name="Nakagawa S."/>
        </authorList>
    </citation>
    <scope>NUCLEOTIDE SEQUENCE [LARGE SCALE GENOMIC DNA]</scope>
    <source>
        <strain evidence="2 3">NKW57</strain>
    </source>
</reference>
<dbReference type="Proteomes" id="UP001224392">
    <property type="component" value="Unassembled WGS sequence"/>
</dbReference>
<feature type="chain" id="PRO_5045481418" evidence="1">
    <location>
        <begin position="24"/>
        <end position="147"/>
    </location>
</feature>
<accession>A0ABQ6LXZ5</accession>
<name>A0ABQ6LXZ5_9GAMM</name>
<feature type="signal peptide" evidence="1">
    <location>
        <begin position="1"/>
        <end position="23"/>
    </location>
</feature>
<dbReference type="EMBL" id="BSYJ01000002">
    <property type="protein sequence ID" value="GMG86944.1"/>
    <property type="molecule type" value="Genomic_DNA"/>
</dbReference>
<evidence type="ECO:0000256" key="1">
    <source>
        <dbReference type="SAM" id="SignalP"/>
    </source>
</evidence>
<keyword evidence="3" id="KW-1185">Reference proteome</keyword>
<evidence type="ECO:0000313" key="3">
    <source>
        <dbReference type="Proteomes" id="UP001224392"/>
    </source>
</evidence>
<protein>
    <submittedName>
        <fullName evidence="2">Uncharacterized protein</fullName>
    </submittedName>
</protein>
<organism evidence="2 3">
    <name type="scientific">Biformimicrobium ophioploci</name>
    <dbReference type="NCBI Taxonomy" id="3036711"/>
    <lineage>
        <taxon>Bacteria</taxon>
        <taxon>Pseudomonadati</taxon>
        <taxon>Pseudomonadota</taxon>
        <taxon>Gammaproteobacteria</taxon>
        <taxon>Cellvibrionales</taxon>
        <taxon>Microbulbiferaceae</taxon>
        <taxon>Biformimicrobium</taxon>
    </lineage>
</organism>
<comment type="caution">
    <text evidence="2">The sequence shown here is derived from an EMBL/GenBank/DDBJ whole genome shotgun (WGS) entry which is preliminary data.</text>
</comment>
<gene>
    <name evidence="2" type="ORF">MNKW57_12650</name>
</gene>
<proteinExistence type="predicted"/>
<dbReference type="RefSeq" id="WP_285763567.1">
    <property type="nucleotide sequence ID" value="NZ_BSYJ01000002.1"/>
</dbReference>
<evidence type="ECO:0000313" key="2">
    <source>
        <dbReference type="EMBL" id="GMG86944.1"/>
    </source>
</evidence>
<sequence length="147" mass="16825">MKTLLKFAVFLFATLALSSNTLADTRSYSQGTVWEVSYIRTEPGHFDHYMDNLQSKWKKFLEAEIESGTVISYKVIAAQPGNLEDWDLMLLVERPNFATYDKGPEYYDEIAKKVLNQTREQGAEATIERGKIRTILGNRLGQELVLK</sequence>
<keyword evidence="1" id="KW-0732">Signal</keyword>